<name>A0A8I0T422_9GAMM</name>
<dbReference type="AlphaFoldDB" id="A0A8I0T422"/>
<evidence type="ECO:0000313" key="6">
    <source>
        <dbReference type="EMBL" id="MBE0346560.1"/>
    </source>
</evidence>
<keyword evidence="4" id="KW-0472">Membrane</keyword>
<proteinExistence type="predicted"/>
<dbReference type="InterPro" id="IPR036097">
    <property type="entry name" value="HisK_dim/P_sf"/>
</dbReference>
<evidence type="ECO:0000256" key="2">
    <source>
        <dbReference type="ARBA" id="ARBA00012438"/>
    </source>
</evidence>
<keyword evidence="4" id="KW-0812">Transmembrane</keyword>
<comment type="catalytic activity">
    <reaction evidence="1">
        <text>ATP + protein L-histidine = ADP + protein N-phospho-L-histidine.</text>
        <dbReference type="EC" id="2.7.13.3"/>
    </reaction>
</comment>
<dbReference type="EMBL" id="AQHF01000022">
    <property type="protein sequence ID" value="MBE0346560.1"/>
    <property type="molecule type" value="Genomic_DNA"/>
</dbReference>
<dbReference type="RefSeq" id="WP_225740729.1">
    <property type="nucleotide sequence ID" value="NZ_AQHF01000022.1"/>
</dbReference>
<dbReference type="PROSITE" id="PS50109">
    <property type="entry name" value="HIS_KIN"/>
    <property type="match status" value="1"/>
</dbReference>
<evidence type="ECO:0000256" key="1">
    <source>
        <dbReference type="ARBA" id="ARBA00000085"/>
    </source>
</evidence>
<feature type="transmembrane region" description="Helical" evidence="4">
    <location>
        <begin position="12"/>
        <end position="33"/>
    </location>
</feature>
<dbReference type="InterPro" id="IPR005467">
    <property type="entry name" value="His_kinase_dom"/>
</dbReference>
<dbReference type="SMART" id="SM00387">
    <property type="entry name" value="HATPase_c"/>
    <property type="match status" value="1"/>
</dbReference>
<dbReference type="Pfam" id="PF02518">
    <property type="entry name" value="HATPase_c"/>
    <property type="match status" value="1"/>
</dbReference>
<dbReference type="Gene3D" id="3.30.565.10">
    <property type="entry name" value="Histidine kinase-like ATPase, C-terminal domain"/>
    <property type="match status" value="1"/>
</dbReference>
<dbReference type="EC" id="2.7.13.3" evidence="2"/>
<evidence type="ECO:0000259" key="5">
    <source>
        <dbReference type="PROSITE" id="PS50109"/>
    </source>
</evidence>
<dbReference type="InterPro" id="IPR036890">
    <property type="entry name" value="HATPase_C_sf"/>
</dbReference>
<protein>
    <recommendedName>
        <fullName evidence="2">histidine kinase</fullName>
        <ecNumber evidence="2">2.7.13.3</ecNumber>
    </recommendedName>
</protein>
<dbReference type="SUPFAM" id="SSF47384">
    <property type="entry name" value="Homodimeric domain of signal transducing histidine kinase"/>
    <property type="match status" value="1"/>
</dbReference>
<keyword evidence="3" id="KW-0175">Coiled coil</keyword>
<dbReference type="InterPro" id="IPR003594">
    <property type="entry name" value="HATPase_dom"/>
</dbReference>
<dbReference type="Gene3D" id="6.10.340.10">
    <property type="match status" value="1"/>
</dbReference>
<evidence type="ECO:0000256" key="3">
    <source>
        <dbReference type="SAM" id="Coils"/>
    </source>
</evidence>
<feature type="transmembrane region" description="Helical" evidence="4">
    <location>
        <begin position="155"/>
        <end position="178"/>
    </location>
</feature>
<feature type="coiled-coil region" evidence="3">
    <location>
        <begin position="228"/>
        <end position="287"/>
    </location>
</feature>
<feature type="domain" description="Histidine kinase" evidence="5">
    <location>
        <begin position="296"/>
        <end position="535"/>
    </location>
</feature>
<reference evidence="6 7" key="1">
    <citation type="submission" date="2015-06" db="EMBL/GenBank/DDBJ databases">
        <title>Genome sequence of Pseudoalteromonas peptidolytica.</title>
        <authorList>
            <person name="Xie B.-B."/>
            <person name="Rong J.-C."/>
            <person name="Qin Q.-L."/>
            <person name="Zhang Y.-Z."/>
        </authorList>
    </citation>
    <scope>NUCLEOTIDE SEQUENCE [LARGE SCALE GENOMIC DNA]</scope>
    <source>
        <strain evidence="6 7">F12-50-A1</strain>
    </source>
</reference>
<comment type="caution">
    <text evidence="6">The sequence shown here is derived from an EMBL/GenBank/DDBJ whole genome shotgun (WGS) entry which is preliminary data.</text>
</comment>
<dbReference type="GO" id="GO:0000155">
    <property type="term" value="F:phosphorelay sensor kinase activity"/>
    <property type="evidence" value="ECO:0007669"/>
    <property type="project" value="InterPro"/>
</dbReference>
<organism evidence="6 7">
    <name type="scientific">Pseudoalteromonas peptidolytica F12-50-A1</name>
    <dbReference type="NCBI Taxonomy" id="1315280"/>
    <lineage>
        <taxon>Bacteria</taxon>
        <taxon>Pseudomonadati</taxon>
        <taxon>Pseudomonadota</taxon>
        <taxon>Gammaproteobacteria</taxon>
        <taxon>Alteromonadales</taxon>
        <taxon>Pseudoalteromonadaceae</taxon>
        <taxon>Pseudoalteromonas</taxon>
    </lineage>
</organism>
<accession>A0A8I0T422</accession>
<dbReference type="PANTHER" id="PTHR43065:SF50">
    <property type="entry name" value="HISTIDINE KINASE"/>
    <property type="match status" value="1"/>
</dbReference>
<dbReference type="Proteomes" id="UP000660708">
    <property type="component" value="Unassembled WGS sequence"/>
</dbReference>
<sequence>MRYSLRLKTMIGTAIIEAVLLSALILVVIDFMMVSANDAMNKRATTTSRLFASATKNAVLSYDLATLDAFTAELLTNPDILYVKVVDVKSNLLSYAGSSEFKTRLSEPDSLVEEVSDGIFDVHTSITEGGTHFATIHIGIDIGAINRAMSEVKRWTISIALFEMALVAIFSYILGVYLTTNLYRLKSQAKKITKSVKDEVFDFKWQPIQSRDELQELSAAFDELYHTLTEEHQQRQQYQRELIQLNKDLERLVAQRTQKLHHKNQQLEKINQELETAQQQLIHSEKMASIGVLAAGVAHEINNPLGFVTSNMDVMKRYHSDYVTLAKHAMEAKNTGSVQNMAEFIDRKDFEFLNSDSKALVEETESGLQRVSTIVKDLKQFSRADSLDLQPCDVNACIKTTLNLVASELKYQANVSTKLSQLPPVQANMGKLIQVLTNLLINASQALDGHGEVSISTSMENDQVIIRIQDNGVGISPQSIDKIFDPFFTTKPIGKGTGLGLSVSYDIIKEHGGKLTVQSEEGVGSCFTINLPVLQNS</sequence>
<dbReference type="PANTHER" id="PTHR43065">
    <property type="entry name" value="SENSOR HISTIDINE KINASE"/>
    <property type="match status" value="1"/>
</dbReference>
<dbReference type="InterPro" id="IPR004358">
    <property type="entry name" value="Sig_transdc_His_kin-like_C"/>
</dbReference>
<keyword evidence="4" id="KW-1133">Transmembrane helix</keyword>
<dbReference type="Gene3D" id="1.10.287.130">
    <property type="match status" value="1"/>
</dbReference>
<evidence type="ECO:0000256" key="4">
    <source>
        <dbReference type="SAM" id="Phobius"/>
    </source>
</evidence>
<dbReference type="SUPFAM" id="SSF55874">
    <property type="entry name" value="ATPase domain of HSP90 chaperone/DNA topoisomerase II/histidine kinase"/>
    <property type="match status" value="1"/>
</dbReference>
<keyword evidence="7" id="KW-1185">Reference proteome</keyword>
<evidence type="ECO:0000313" key="7">
    <source>
        <dbReference type="Proteomes" id="UP000660708"/>
    </source>
</evidence>
<dbReference type="PRINTS" id="PR00344">
    <property type="entry name" value="BCTRLSENSOR"/>
</dbReference>
<gene>
    <name evidence="6" type="ORF">PPEP_a3815</name>
</gene>